<gene>
    <name evidence="2" type="ORF">MNBD_DELTA04-211</name>
</gene>
<evidence type="ECO:0000313" key="2">
    <source>
        <dbReference type="EMBL" id="VAW38362.1"/>
    </source>
</evidence>
<dbReference type="AlphaFoldDB" id="A0A3B0VH94"/>
<evidence type="ECO:0008006" key="3">
    <source>
        <dbReference type="Google" id="ProtNLM"/>
    </source>
</evidence>
<dbReference type="EMBL" id="UOEY01000059">
    <property type="protein sequence ID" value="VAW38362.1"/>
    <property type="molecule type" value="Genomic_DNA"/>
</dbReference>
<evidence type="ECO:0000256" key="1">
    <source>
        <dbReference type="SAM" id="MobiDB-lite"/>
    </source>
</evidence>
<name>A0A3B0VH94_9ZZZZ</name>
<organism evidence="2">
    <name type="scientific">hydrothermal vent metagenome</name>
    <dbReference type="NCBI Taxonomy" id="652676"/>
    <lineage>
        <taxon>unclassified sequences</taxon>
        <taxon>metagenomes</taxon>
        <taxon>ecological metagenomes</taxon>
    </lineage>
</organism>
<feature type="region of interest" description="Disordered" evidence="1">
    <location>
        <begin position="56"/>
        <end position="75"/>
    </location>
</feature>
<reference evidence="2" key="1">
    <citation type="submission" date="2018-06" db="EMBL/GenBank/DDBJ databases">
        <authorList>
            <person name="Zhirakovskaya E."/>
        </authorList>
    </citation>
    <scope>NUCLEOTIDE SEQUENCE</scope>
</reference>
<proteinExistence type="predicted"/>
<dbReference type="PROSITE" id="PS51257">
    <property type="entry name" value="PROKAR_LIPOPROTEIN"/>
    <property type="match status" value="1"/>
</dbReference>
<protein>
    <recommendedName>
        <fullName evidence="3">Lipoprotein</fullName>
    </recommendedName>
</protein>
<accession>A0A3B0VH94</accession>
<sequence length="75" mass="8254">MRFIKIIPVMLLATFLLCACHNGQEQEHKKGAIKTLTDKTAHEAVKAIKTPIDKARAAAGQEEKQGADLKKVLDK</sequence>